<feature type="compositionally biased region" description="Basic and acidic residues" evidence="2">
    <location>
        <begin position="565"/>
        <end position="574"/>
    </location>
</feature>
<feature type="compositionally biased region" description="Basic residues" evidence="2">
    <location>
        <begin position="473"/>
        <end position="483"/>
    </location>
</feature>
<dbReference type="Pfam" id="PF13414">
    <property type="entry name" value="TPR_11"/>
    <property type="match status" value="1"/>
</dbReference>
<comment type="caution">
    <text evidence="4">The sequence shown here is derived from an EMBL/GenBank/DDBJ whole genome shotgun (WGS) entry which is preliminary data.</text>
</comment>
<proteinExistence type="predicted"/>
<dbReference type="PROSITE" id="PS50005">
    <property type="entry name" value="TPR"/>
    <property type="match status" value="2"/>
</dbReference>
<feature type="compositionally biased region" description="Low complexity" evidence="2">
    <location>
        <begin position="646"/>
        <end position="657"/>
    </location>
</feature>
<feature type="compositionally biased region" description="Low complexity" evidence="2">
    <location>
        <begin position="450"/>
        <end position="472"/>
    </location>
</feature>
<dbReference type="AlphaFoldDB" id="A0AA40LSH8"/>
<protein>
    <recommendedName>
        <fullName evidence="3">S1 motif domain-containing protein</fullName>
    </recommendedName>
</protein>
<feature type="compositionally biased region" description="Basic and acidic residues" evidence="2">
    <location>
        <begin position="527"/>
        <end position="552"/>
    </location>
</feature>
<keyword evidence="1" id="KW-0802">TPR repeat</keyword>
<evidence type="ECO:0000313" key="5">
    <source>
        <dbReference type="Proteomes" id="UP001177744"/>
    </source>
</evidence>
<accession>A0AA40LSH8</accession>
<dbReference type="CDD" id="cd00164">
    <property type="entry name" value="S1_like"/>
    <property type="match status" value="1"/>
</dbReference>
<feature type="compositionally biased region" description="Polar residues" evidence="2">
    <location>
        <begin position="516"/>
        <end position="526"/>
    </location>
</feature>
<dbReference type="InterPro" id="IPR003029">
    <property type="entry name" value="S1_domain"/>
</dbReference>
<dbReference type="Proteomes" id="UP001177744">
    <property type="component" value="Unassembled WGS sequence"/>
</dbReference>
<dbReference type="Gene3D" id="2.40.50.140">
    <property type="entry name" value="Nucleic acid-binding proteins"/>
    <property type="match status" value="1"/>
</dbReference>
<dbReference type="SUPFAM" id="SSF48452">
    <property type="entry name" value="TPR-like"/>
    <property type="match status" value="1"/>
</dbReference>
<dbReference type="InterPro" id="IPR019734">
    <property type="entry name" value="TPR_rpt"/>
</dbReference>
<dbReference type="Gene3D" id="1.25.40.10">
    <property type="entry name" value="Tetratricopeptide repeat domain"/>
    <property type="match status" value="1"/>
</dbReference>
<dbReference type="PANTHER" id="PTHR23184:SF9">
    <property type="entry name" value="TETRATRICOPEPTIDE REPEAT PROTEIN 14"/>
    <property type="match status" value="1"/>
</dbReference>
<evidence type="ECO:0000256" key="2">
    <source>
        <dbReference type="SAM" id="MobiDB-lite"/>
    </source>
</evidence>
<dbReference type="EMBL" id="JAULJE010000004">
    <property type="protein sequence ID" value="KAK1344115.1"/>
    <property type="molecule type" value="Genomic_DNA"/>
</dbReference>
<feature type="compositionally biased region" description="Basic and acidic residues" evidence="2">
    <location>
        <begin position="587"/>
        <end position="639"/>
    </location>
</feature>
<sequence length="783" mass="89168">MDRDLVRQSLNYHGPSLLSLLRSEQLDNPHFRSLLGSAAEPCPGPAAPAARARQKKVDNAEIQEFISKKADLLFALSWKSDAPATSEVHEDGEDSYAVMPPLEQFMEIPSMDRRELFFRDIERGDIVIGRISSIREFGFFMVLICLGSGIMRDISHLEITALCPLRDVPSHSNHGDPLSYYQTGDIIRAGIKDIDRYHEKLAVSLYNSSLPPHLSGIKLGVISSEELPLYYRRSVELNSNSLESYDNIMQSSLGFANPGVVEFLLGKLGIDESNPPSLMRGLQSVKIGVDYFKVGRHVDAMNEYNKALEIDKQNVEALVARGALYATKGSLNKAIEDFELALENCPTHRNARKYLCQTLVERGGQLEEEEKFLNAESYYKKALDLDETFKDAEDALQKLHKYMQKSLELREKQAEKEEKQKTKKIETSAEKLRKLLKEEKRLKKKRRKSTSSSSSVSSGDESVSSSSSSSSSGHKKHKKHRRNRSESSRSSKRHSAKSSSNQIDQNRKDEYFPVPANTSASFLNQRQEVEKLLEKQDRVPYQKKQVKEKDRCPVSSSSVEIPDDFGGRSEDSRDFYNSYKTQAGSSKTEKSYKYERHFSNRRDSSDSFSRNPEDKLKNYGYRKFEKDTDGRKEHYRKWEPGSMRYSTSPASSDYSSKSVEKYKKCNYSGSRDFNRHEQRYQLSKSHREYEREDNYEESIKPEAPEEEELSSKEHSERGSITTEQEEVEKSSGAIGASSRHLYPLMVPSDRGRPQSPAAGKETGSVLGWRTHRPSAALPEIRYS</sequence>
<dbReference type="InterPro" id="IPR039190">
    <property type="entry name" value="TTC14"/>
</dbReference>
<dbReference type="SMART" id="SM00028">
    <property type="entry name" value="TPR"/>
    <property type="match status" value="3"/>
</dbReference>
<feature type="compositionally biased region" description="Basic and acidic residues" evidence="2">
    <location>
        <begin position="672"/>
        <end position="717"/>
    </location>
</feature>
<reference evidence="4" key="1">
    <citation type="submission" date="2023-06" db="EMBL/GenBank/DDBJ databases">
        <title>Reference genome for the Northern bat (Eptesicus nilssonii), a most northern bat species.</title>
        <authorList>
            <person name="Laine V.N."/>
            <person name="Pulliainen A.T."/>
            <person name="Lilley T.M."/>
        </authorList>
    </citation>
    <scope>NUCLEOTIDE SEQUENCE</scope>
    <source>
        <strain evidence="4">BLF_Eptnil</strain>
        <tissue evidence="4">Kidney</tissue>
    </source>
</reference>
<dbReference type="InterPro" id="IPR011990">
    <property type="entry name" value="TPR-like_helical_dom_sf"/>
</dbReference>
<feature type="compositionally biased region" description="Basic and acidic residues" evidence="2">
    <location>
        <begin position="412"/>
        <end position="441"/>
    </location>
</feature>
<dbReference type="PANTHER" id="PTHR23184">
    <property type="entry name" value="TETRATRICOPEPTIDE REPEAT PROTEIN 14"/>
    <property type="match status" value="1"/>
</dbReference>
<feature type="repeat" description="TPR" evidence="1">
    <location>
        <begin position="281"/>
        <end position="314"/>
    </location>
</feature>
<gene>
    <name evidence="4" type="ORF">QTO34_014674</name>
</gene>
<dbReference type="PROSITE" id="PS50126">
    <property type="entry name" value="S1"/>
    <property type="match status" value="1"/>
</dbReference>
<dbReference type="InterPro" id="IPR012340">
    <property type="entry name" value="NA-bd_OB-fold"/>
</dbReference>
<name>A0AA40LSH8_CNENI</name>
<dbReference type="GO" id="GO:0003676">
    <property type="term" value="F:nucleic acid binding"/>
    <property type="evidence" value="ECO:0007669"/>
    <property type="project" value="InterPro"/>
</dbReference>
<organism evidence="4 5">
    <name type="scientific">Cnephaeus nilssonii</name>
    <name type="common">Northern bat</name>
    <name type="synonym">Eptesicus nilssonii</name>
    <dbReference type="NCBI Taxonomy" id="3371016"/>
    <lineage>
        <taxon>Eukaryota</taxon>
        <taxon>Metazoa</taxon>
        <taxon>Chordata</taxon>
        <taxon>Craniata</taxon>
        <taxon>Vertebrata</taxon>
        <taxon>Euteleostomi</taxon>
        <taxon>Mammalia</taxon>
        <taxon>Eutheria</taxon>
        <taxon>Laurasiatheria</taxon>
        <taxon>Chiroptera</taxon>
        <taxon>Yangochiroptera</taxon>
        <taxon>Vespertilionidae</taxon>
        <taxon>Cnephaeus</taxon>
    </lineage>
</organism>
<keyword evidence="5" id="KW-1185">Reference proteome</keyword>
<evidence type="ECO:0000259" key="3">
    <source>
        <dbReference type="PROSITE" id="PS50126"/>
    </source>
</evidence>
<dbReference type="SUPFAM" id="SSF50249">
    <property type="entry name" value="Nucleic acid-binding proteins"/>
    <property type="match status" value="1"/>
</dbReference>
<feature type="repeat" description="TPR" evidence="1">
    <location>
        <begin position="315"/>
        <end position="348"/>
    </location>
</feature>
<feature type="domain" description="S1 motif" evidence="3">
    <location>
        <begin position="124"/>
        <end position="206"/>
    </location>
</feature>
<feature type="region of interest" description="Disordered" evidence="2">
    <location>
        <begin position="412"/>
        <end position="783"/>
    </location>
</feature>
<evidence type="ECO:0000313" key="4">
    <source>
        <dbReference type="EMBL" id="KAK1344115.1"/>
    </source>
</evidence>
<evidence type="ECO:0000256" key="1">
    <source>
        <dbReference type="PROSITE-ProRule" id="PRU00339"/>
    </source>
</evidence>